<keyword evidence="6" id="KW-1185">Reference proteome</keyword>
<dbReference type="InterPro" id="IPR043128">
    <property type="entry name" value="Rev_trsase/Diguanyl_cyclase"/>
</dbReference>
<dbReference type="Proteomes" id="UP001274896">
    <property type="component" value="Unassembled WGS sequence"/>
</dbReference>
<evidence type="ECO:0000259" key="4">
    <source>
        <dbReference type="Pfam" id="PF17919"/>
    </source>
</evidence>
<dbReference type="Gene3D" id="3.10.20.370">
    <property type="match status" value="1"/>
</dbReference>
<proteinExistence type="inferred from homology"/>
<feature type="domain" description="Reverse transcriptase/retrotransposon-derived protein RNase H-like" evidence="4">
    <location>
        <begin position="136"/>
        <end position="233"/>
    </location>
</feature>
<reference evidence="5" key="1">
    <citation type="submission" date="2023-06" db="EMBL/GenBank/DDBJ databases">
        <title>Male Hemibagrus guttatus genome.</title>
        <authorList>
            <person name="Bian C."/>
        </authorList>
    </citation>
    <scope>NUCLEOTIDE SEQUENCE</scope>
    <source>
        <strain evidence="5">Male_cb2023</strain>
        <tissue evidence="5">Muscle</tissue>
    </source>
</reference>
<dbReference type="EMBL" id="JAUCMX010000015">
    <property type="protein sequence ID" value="KAK3521395.1"/>
    <property type="molecule type" value="Genomic_DNA"/>
</dbReference>
<dbReference type="PANTHER" id="PTHR24559">
    <property type="entry name" value="TRANSPOSON TY3-I GAG-POL POLYPROTEIN"/>
    <property type="match status" value="1"/>
</dbReference>
<dbReference type="InterPro" id="IPR000477">
    <property type="entry name" value="RT_dom"/>
</dbReference>
<evidence type="ECO:0000256" key="1">
    <source>
        <dbReference type="ARBA" id="ARBA00010879"/>
    </source>
</evidence>
<dbReference type="GO" id="GO:0004523">
    <property type="term" value="F:RNA-DNA hybrid ribonuclease activity"/>
    <property type="evidence" value="ECO:0007669"/>
    <property type="project" value="UniProtKB-EC"/>
</dbReference>
<comment type="caution">
    <text evidence="5">The sequence shown here is derived from an EMBL/GenBank/DDBJ whole genome shotgun (WGS) entry which is preliminary data.</text>
</comment>
<organism evidence="5 6">
    <name type="scientific">Hemibagrus guttatus</name>
    <dbReference type="NCBI Taxonomy" id="175788"/>
    <lineage>
        <taxon>Eukaryota</taxon>
        <taxon>Metazoa</taxon>
        <taxon>Chordata</taxon>
        <taxon>Craniata</taxon>
        <taxon>Vertebrata</taxon>
        <taxon>Euteleostomi</taxon>
        <taxon>Actinopterygii</taxon>
        <taxon>Neopterygii</taxon>
        <taxon>Teleostei</taxon>
        <taxon>Ostariophysi</taxon>
        <taxon>Siluriformes</taxon>
        <taxon>Bagridae</taxon>
        <taxon>Hemibagrus</taxon>
    </lineage>
</organism>
<dbReference type="CDD" id="cd01647">
    <property type="entry name" value="RT_LTR"/>
    <property type="match status" value="1"/>
</dbReference>
<sequence length="249" mass="27749">MECYIEEALALGHIRPSTSPVAAGFFFVEKKDGGLQPCIDYRGLNAITIRYPYPLPLVPAALEQLQGARFFTTLDLCSTYNRIRIKEGDEWNTAFHTTQGHYEYLVMPLGLTNAPASSIASPLTSLMKGKPRKLVWGVPAQEAFTTLKQSFKTAPILRHPDPNRPFVMEVDAFSCGVGAVLLQRHGTPSKLHPRAFYSRKLTLAEANYDVGNKKLLSIKATLEEWRHWLEGARHPFLASVQVPSVEGLL</sequence>
<dbReference type="Pfam" id="PF00078">
    <property type="entry name" value="RVT_1"/>
    <property type="match status" value="1"/>
</dbReference>
<dbReference type="EC" id="3.1.26.4" evidence="2"/>
<protein>
    <recommendedName>
        <fullName evidence="2">ribonuclease H</fullName>
        <ecNumber evidence="2">3.1.26.4</ecNumber>
    </recommendedName>
</protein>
<dbReference type="InterPro" id="IPR041577">
    <property type="entry name" value="RT_RNaseH_2"/>
</dbReference>
<evidence type="ECO:0000256" key="2">
    <source>
        <dbReference type="ARBA" id="ARBA00012180"/>
    </source>
</evidence>
<dbReference type="InterPro" id="IPR053134">
    <property type="entry name" value="RNA-dir_DNA_polymerase"/>
</dbReference>
<evidence type="ECO:0000259" key="3">
    <source>
        <dbReference type="Pfam" id="PF00078"/>
    </source>
</evidence>
<dbReference type="InterPro" id="IPR043502">
    <property type="entry name" value="DNA/RNA_pol_sf"/>
</dbReference>
<dbReference type="Pfam" id="PF17919">
    <property type="entry name" value="RT_RNaseH_2"/>
    <property type="match status" value="1"/>
</dbReference>
<evidence type="ECO:0000313" key="6">
    <source>
        <dbReference type="Proteomes" id="UP001274896"/>
    </source>
</evidence>
<comment type="similarity">
    <text evidence="1">Belongs to the beta type-B retroviral polymerase family. HERV class-II K(HML-2) pol subfamily.</text>
</comment>
<feature type="domain" description="Reverse transcriptase" evidence="3">
    <location>
        <begin position="28"/>
        <end position="117"/>
    </location>
</feature>
<name>A0AAE0QJC5_9TELE</name>
<dbReference type="SUPFAM" id="SSF56672">
    <property type="entry name" value="DNA/RNA polymerases"/>
    <property type="match status" value="1"/>
</dbReference>
<dbReference type="Gene3D" id="3.30.70.270">
    <property type="match status" value="1"/>
</dbReference>
<dbReference type="PANTHER" id="PTHR24559:SF440">
    <property type="entry name" value="RIBONUCLEASE H"/>
    <property type="match status" value="1"/>
</dbReference>
<dbReference type="Gene3D" id="3.10.10.10">
    <property type="entry name" value="HIV Type 1 Reverse Transcriptase, subunit A, domain 1"/>
    <property type="match status" value="1"/>
</dbReference>
<dbReference type="AlphaFoldDB" id="A0AAE0QJC5"/>
<gene>
    <name evidence="5" type="ORF">QTP70_004127</name>
</gene>
<accession>A0AAE0QJC5</accession>
<evidence type="ECO:0000313" key="5">
    <source>
        <dbReference type="EMBL" id="KAK3521395.1"/>
    </source>
</evidence>